<keyword evidence="11" id="KW-1185">Reference proteome</keyword>
<evidence type="ECO:0000256" key="6">
    <source>
        <dbReference type="ARBA" id="ARBA00049972"/>
    </source>
</evidence>
<dbReference type="EMBL" id="CP101808">
    <property type="protein sequence ID" value="UUD37214.1"/>
    <property type="molecule type" value="Genomic_DNA"/>
</dbReference>
<comment type="function">
    <text evidence="6">Presumably involved in the processing and regular turnover of intracellular proteins. Catalyzes the removal of unsubstituted N-terminal amino acids from various peptides.</text>
</comment>
<organism evidence="10 11">
    <name type="scientific">Mycoplasmopsis equigenitalium</name>
    <dbReference type="NCBI Taxonomy" id="114883"/>
    <lineage>
        <taxon>Bacteria</taxon>
        <taxon>Bacillati</taxon>
        <taxon>Mycoplasmatota</taxon>
        <taxon>Mycoplasmoidales</taxon>
        <taxon>Metamycoplasmataceae</taxon>
        <taxon>Mycoplasmopsis</taxon>
    </lineage>
</organism>
<dbReference type="PANTHER" id="PTHR11963:SF23">
    <property type="entry name" value="CYTOSOL AMINOPEPTIDASE"/>
    <property type="match status" value="1"/>
</dbReference>
<keyword evidence="3" id="KW-0645">Protease</keyword>
<dbReference type="Proteomes" id="UP001059576">
    <property type="component" value="Chromosome"/>
</dbReference>
<dbReference type="Gene3D" id="3.40.630.10">
    <property type="entry name" value="Zn peptidases"/>
    <property type="match status" value="1"/>
</dbReference>
<evidence type="ECO:0000256" key="1">
    <source>
        <dbReference type="ARBA" id="ARBA00009528"/>
    </source>
</evidence>
<gene>
    <name evidence="10" type="ORF">NPA09_01415</name>
</gene>
<sequence length="456" mass="50887">MYIKKSVENNNLVLRTITKDAKQNKIVKENNYLNDFLSENVSYVYIENAKKYSAKDFKELVTKLVANKRSCVIDAKSFIFENLKIHEIIKTFLDTYIFEKHILWNEKTTVKNKEFTVELLLSEEDTNKFSDLINKTLIVAEQVNMARDLQIMPPNICNSEFLASYIENKAKEIKNPNLSVKVLGKEEITKLGMNLLLAVNRGSKYEPRVVILEYTGDKNNSDKTVYVGKGITFDSGGYNLKTGGYILGMKYDMSGSVIVASAMLGIAKLNTKKNISCVMVITDNRIDGDANLPDAVWKSMNGKTVEINNTDAEGRLVLADGITYAIRELKATKILDIATLTGAIKVALGQTFTGMWATESKFAIEFKKAAKDANELIWQMPYHEDFAKDIKTSKVADLKNSSTTGMGGSISAFMFLNEFNEKLPHIHLDIAGTAKSAEEPVGVMVKTLIELGINQG</sequence>
<proteinExistence type="inferred from homology"/>
<evidence type="ECO:0000256" key="7">
    <source>
        <dbReference type="ARBA" id="ARBA00050021"/>
    </source>
</evidence>
<keyword evidence="4" id="KW-0378">Hydrolase</keyword>
<feature type="domain" description="Cytosol aminopeptidase" evidence="9">
    <location>
        <begin position="309"/>
        <end position="316"/>
    </location>
</feature>
<evidence type="ECO:0000256" key="8">
    <source>
        <dbReference type="ARBA" id="ARBA00050061"/>
    </source>
</evidence>
<evidence type="ECO:0000313" key="10">
    <source>
        <dbReference type="EMBL" id="UUD37214.1"/>
    </source>
</evidence>
<reference evidence="10" key="1">
    <citation type="submission" date="2022-07" db="EMBL/GenBank/DDBJ databases">
        <title>Complete genome of Mycoplasma equigenitalium type strain T37.</title>
        <authorList>
            <person name="Spergser J."/>
        </authorList>
    </citation>
    <scope>NUCLEOTIDE SEQUENCE</scope>
    <source>
        <strain evidence="10">T37</strain>
    </source>
</reference>
<dbReference type="PRINTS" id="PR00481">
    <property type="entry name" value="LAMNOPPTDASE"/>
</dbReference>
<dbReference type="PROSITE" id="PS00631">
    <property type="entry name" value="CYTOSOL_AP"/>
    <property type="match status" value="1"/>
</dbReference>
<dbReference type="Pfam" id="PF00883">
    <property type="entry name" value="Peptidase_M17"/>
    <property type="match status" value="1"/>
</dbReference>
<evidence type="ECO:0000259" key="9">
    <source>
        <dbReference type="PROSITE" id="PS00631"/>
    </source>
</evidence>
<dbReference type="InterPro" id="IPR011356">
    <property type="entry name" value="Leucine_aapep/pepB"/>
</dbReference>
<evidence type="ECO:0000256" key="4">
    <source>
        <dbReference type="ARBA" id="ARBA00022801"/>
    </source>
</evidence>
<accession>A0ABY5J1T6</accession>
<comment type="similarity">
    <text evidence="1">Belongs to the peptidase M17 family.</text>
</comment>
<evidence type="ECO:0000256" key="3">
    <source>
        <dbReference type="ARBA" id="ARBA00022670"/>
    </source>
</evidence>
<protein>
    <recommendedName>
        <fullName evidence="7">Probable cytosol aminopeptidase</fullName>
    </recommendedName>
    <alternativeName>
        <fullName evidence="8">Leucine aminopeptidase</fullName>
    </alternativeName>
    <alternativeName>
        <fullName evidence="5">Leucyl aminopeptidase</fullName>
    </alternativeName>
</protein>
<dbReference type="InterPro" id="IPR000819">
    <property type="entry name" value="Peptidase_M17_C"/>
</dbReference>
<dbReference type="SUPFAM" id="SSF53187">
    <property type="entry name" value="Zn-dependent exopeptidases"/>
    <property type="match status" value="1"/>
</dbReference>
<keyword evidence="2 10" id="KW-0031">Aminopeptidase</keyword>
<dbReference type="CDD" id="cd00433">
    <property type="entry name" value="Peptidase_M17"/>
    <property type="match status" value="1"/>
</dbReference>
<dbReference type="GO" id="GO:0004177">
    <property type="term" value="F:aminopeptidase activity"/>
    <property type="evidence" value="ECO:0007669"/>
    <property type="project" value="UniProtKB-KW"/>
</dbReference>
<evidence type="ECO:0000256" key="5">
    <source>
        <dbReference type="ARBA" id="ARBA00033172"/>
    </source>
</evidence>
<name>A0ABY5J1T6_9BACT</name>
<evidence type="ECO:0000256" key="2">
    <source>
        <dbReference type="ARBA" id="ARBA00022438"/>
    </source>
</evidence>
<dbReference type="RefSeq" id="WP_129721969.1">
    <property type="nucleotide sequence ID" value="NZ_CP101808.1"/>
</dbReference>
<dbReference type="PANTHER" id="PTHR11963">
    <property type="entry name" value="LEUCINE AMINOPEPTIDASE-RELATED"/>
    <property type="match status" value="1"/>
</dbReference>
<evidence type="ECO:0000313" key="11">
    <source>
        <dbReference type="Proteomes" id="UP001059576"/>
    </source>
</evidence>